<feature type="non-terminal residue" evidence="1">
    <location>
        <position position="59"/>
    </location>
</feature>
<accession>A0A9P5R227</accession>
<dbReference type="AlphaFoldDB" id="A0A9P5R227"/>
<keyword evidence="2" id="KW-1185">Reference proteome</keyword>
<reference evidence="1" key="1">
    <citation type="journal article" date="2020" name="Fungal Divers.">
        <title>Resolving the Mortierellaceae phylogeny through synthesis of multi-gene phylogenetics and phylogenomics.</title>
        <authorList>
            <person name="Vandepol N."/>
            <person name="Liber J."/>
            <person name="Desiro A."/>
            <person name="Na H."/>
            <person name="Kennedy M."/>
            <person name="Barry K."/>
            <person name="Grigoriev I.V."/>
            <person name="Miller A.N."/>
            <person name="O'Donnell K."/>
            <person name="Stajich J.E."/>
            <person name="Bonito G."/>
        </authorList>
    </citation>
    <scope>NUCLEOTIDE SEQUENCE</scope>
    <source>
        <strain evidence="1">NRRL 6426</strain>
    </source>
</reference>
<name>A0A9P5R227_9FUNG</name>
<comment type="caution">
    <text evidence="1">The sequence shown here is derived from an EMBL/GenBank/DDBJ whole genome shotgun (WGS) entry which is preliminary data.</text>
</comment>
<evidence type="ECO:0000313" key="2">
    <source>
        <dbReference type="Proteomes" id="UP000748756"/>
    </source>
</evidence>
<protein>
    <submittedName>
        <fullName evidence="1">Uncharacterized protein</fullName>
    </submittedName>
</protein>
<dbReference type="Proteomes" id="UP000748756">
    <property type="component" value="Unassembled WGS sequence"/>
</dbReference>
<dbReference type="OrthoDB" id="1913277at2759"/>
<dbReference type="EMBL" id="JAAAUQ010003270">
    <property type="protein sequence ID" value="KAF9118095.1"/>
    <property type="molecule type" value="Genomic_DNA"/>
</dbReference>
<evidence type="ECO:0000313" key="1">
    <source>
        <dbReference type="EMBL" id="KAF9118095.1"/>
    </source>
</evidence>
<gene>
    <name evidence="1" type="ORF">BG015_006748</name>
</gene>
<proteinExistence type="predicted"/>
<organism evidence="1 2">
    <name type="scientific">Linnemannia schmuckeri</name>
    <dbReference type="NCBI Taxonomy" id="64567"/>
    <lineage>
        <taxon>Eukaryota</taxon>
        <taxon>Fungi</taxon>
        <taxon>Fungi incertae sedis</taxon>
        <taxon>Mucoromycota</taxon>
        <taxon>Mortierellomycotina</taxon>
        <taxon>Mortierellomycetes</taxon>
        <taxon>Mortierellales</taxon>
        <taxon>Mortierellaceae</taxon>
        <taxon>Linnemannia</taxon>
    </lineage>
</organism>
<sequence length="59" mass="5820">MSSEDIVYHAKAPIKEGLQAGTIGAGVGLLVSAVQNSIGTHSHGATGVVARTGSTIGVF</sequence>